<proteinExistence type="predicted"/>
<reference evidence="2 3" key="1">
    <citation type="submission" date="2024-04" db="EMBL/GenBank/DDBJ databases">
        <title>Tritrichomonas musculus Genome.</title>
        <authorList>
            <person name="Alves-Ferreira E."/>
            <person name="Grigg M."/>
            <person name="Lorenzi H."/>
            <person name="Galac M."/>
        </authorList>
    </citation>
    <scope>NUCLEOTIDE SEQUENCE [LARGE SCALE GENOMIC DNA]</scope>
    <source>
        <strain evidence="2 3">EAF2021</strain>
    </source>
</reference>
<keyword evidence="1" id="KW-0732">Signal</keyword>
<dbReference type="Proteomes" id="UP001470230">
    <property type="component" value="Unassembled WGS sequence"/>
</dbReference>
<dbReference type="PANTHER" id="PTHR31252:SF11">
    <property type="entry name" value="DUF4419 DOMAIN-CONTAINING PROTEIN"/>
    <property type="match status" value="1"/>
</dbReference>
<accession>A0ABR2HMB8</accession>
<protein>
    <recommendedName>
        <fullName evidence="4">DUF4419 domain-containing protein</fullName>
    </recommendedName>
</protein>
<comment type="caution">
    <text evidence="2">The sequence shown here is derived from an EMBL/GenBank/DDBJ whole genome shotgun (WGS) entry which is preliminary data.</text>
</comment>
<feature type="signal peptide" evidence="1">
    <location>
        <begin position="1"/>
        <end position="15"/>
    </location>
</feature>
<evidence type="ECO:0008006" key="4">
    <source>
        <dbReference type="Google" id="ProtNLM"/>
    </source>
</evidence>
<organism evidence="2 3">
    <name type="scientific">Tritrichomonas musculus</name>
    <dbReference type="NCBI Taxonomy" id="1915356"/>
    <lineage>
        <taxon>Eukaryota</taxon>
        <taxon>Metamonada</taxon>
        <taxon>Parabasalia</taxon>
        <taxon>Tritrichomonadida</taxon>
        <taxon>Tritrichomonadidae</taxon>
        <taxon>Tritrichomonas</taxon>
    </lineage>
</organism>
<dbReference type="InterPro" id="IPR025533">
    <property type="entry name" value="DUF4419"/>
</dbReference>
<dbReference type="EMBL" id="JAPFFF010000026">
    <property type="protein sequence ID" value="KAK8849297.1"/>
    <property type="molecule type" value="Genomic_DNA"/>
</dbReference>
<dbReference type="Pfam" id="PF14388">
    <property type="entry name" value="DUF4419"/>
    <property type="match status" value="1"/>
</dbReference>
<keyword evidence="3" id="KW-1185">Reference proteome</keyword>
<feature type="chain" id="PRO_5046853312" description="DUF4419 domain-containing protein" evidence="1">
    <location>
        <begin position="16"/>
        <end position="380"/>
    </location>
</feature>
<evidence type="ECO:0000313" key="2">
    <source>
        <dbReference type="EMBL" id="KAK8849297.1"/>
    </source>
</evidence>
<gene>
    <name evidence="2" type="ORF">M9Y10_018666</name>
</gene>
<evidence type="ECO:0000313" key="3">
    <source>
        <dbReference type="Proteomes" id="UP001470230"/>
    </source>
</evidence>
<evidence type="ECO:0000256" key="1">
    <source>
        <dbReference type="SAM" id="SignalP"/>
    </source>
</evidence>
<name>A0ABR2HMB8_9EUKA</name>
<dbReference type="PANTHER" id="PTHR31252">
    <property type="entry name" value="DUF4419 DOMAIN-CONTAINING PROTEIN"/>
    <property type="match status" value="1"/>
</dbReference>
<sequence length="380" mass="44027">MLLFFLIILLSRSEPEKLTIAVEPEKKNMSLVNVKPVSNSFLQNIFNDYISTSIKEGQEIMFDYENHPVLQGFVDAYKNHRPVTISPDIIWTLIIQAFSNHVGAHAEELRAMFVNFDGTKELVVERQDLDFFTMTSEDYEREIFPDFIKKISEYTGESIINTMTPDFSTTTSISLAVGQLSIMSAMKNYFKYRLLFGGCGFPFVTIEGSLEDWQKIIAKLNELKKYKFEWFTDEIAKIVNKIIDTKKGNVDVKFWKEMIRFKDPDGSYSPNYVDGWLTKFFPYDFYGKLLKGPIYETDSLPSEMLSVPFILLVVPPGKNPKDVEEVKCEMLAGFVGMTQNRKTASFKPEIGWVIRKRKEIPPGQEYMYQKEEARRNILHL</sequence>